<feature type="DNA-binding region" description="H-T-H motif" evidence="4">
    <location>
        <begin position="38"/>
        <end position="57"/>
    </location>
</feature>
<evidence type="ECO:0000256" key="2">
    <source>
        <dbReference type="ARBA" id="ARBA00023125"/>
    </source>
</evidence>
<feature type="domain" description="HTH tetR-type" evidence="5">
    <location>
        <begin position="15"/>
        <end position="75"/>
    </location>
</feature>
<keyword evidence="2 4" id="KW-0238">DNA-binding</keyword>
<dbReference type="Gene3D" id="1.10.357.10">
    <property type="entry name" value="Tetracycline Repressor, domain 2"/>
    <property type="match status" value="1"/>
</dbReference>
<dbReference type="GO" id="GO:0000976">
    <property type="term" value="F:transcription cis-regulatory region binding"/>
    <property type="evidence" value="ECO:0007669"/>
    <property type="project" value="TreeGrafter"/>
</dbReference>
<dbReference type="PANTHER" id="PTHR30055">
    <property type="entry name" value="HTH-TYPE TRANSCRIPTIONAL REGULATOR RUTR"/>
    <property type="match status" value="1"/>
</dbReference>
<dbReference type="InterPro" id="IPR036271">
    <property type="entry name" value="Tet_transcr_reg_TetR-rel_C_sf"/>
</dbReference>
<evidence type="ECO:0000256" key="3">
    <source>
        <dbReference type="ARBA" id="ARBA00023163"/>
    </source>
</evidence>
<dbReference type="InterPro" id="IPR001647">
    <property type="entry name" value="HTH_TetR"/>
</dbReference>
<evidence type="ECO:0000313" key="7">
    <source>
        <dbReference type="Proteomes" id="UP000198290"/>
    </source>
</evidence>
<dbReference type="GO" id="GO:0003700">
    <property type="term" value="F:DNA-binding transcription factor activity"/>
    <property type="evidence" value="ECO:0007669"/>
    <property type="project" value="TreeGrafter"/>
</dbReference>
<reference evidence="6 7" key="2">
    <citation type="journal article" date="2017" name="Genome Announc.">
        <title>Draft genome sequence of Aquitalea magnusonii strain H3, a plant growth-promoting bacterium of duckweed Lemna minor.</title>
        <authorList>
            <person name="Ishizawa H."/>
            <person name="Kuroda M."/>
            <person name="Ike M."/>
        </authorList>
    </citation>
    <scope>NUCLEOTIDE SEQUENCE [LARGE SCALE GENOMIC DNA]</scope>
    <source>
        <strain evidence="6 7">H3</strain>
    </source>
</reference>
<reference evidence="7" key="3">
    <citation type="journal article" date="2017" name="Plant Physiol. Biochem.">
        <title>Differential oxidative and antioxidative response of duckweed Lemna minor toward plant growth promoting/inhibiting bacteria.</title>
        <authorList>
            <person name="Ishizawa H."/>
            <person name="Kuroda M."/>
            <person name="Morikawa M."/>
            <person name="Ike M."/>
        </authorList>
    </citation>
    <scope>NUCLEOTIDE SEQUENCE [LARGE SCALE GENOMIC DNA]</scope>
    <source>
        <strain evidence="7">H3</strain>
    </source>
</reference>
<dbReference type="Pfam" id="PF00440">
    <property type="entry name" value="TetR_N"/>
    <property type="match status" value="1"/>
</dbReference>
<reference evidence="7" key="1">
    <citation type="journal article" date="2017" name="Biotechnol. Biofuels">
        <title>Evaluation of environmental bacterial communities as a factor affecting the growth of duckweed Lemna minor.</title>
        <authorList>
            <person name="Ishizawa H."/>
            <person name="Kuroda M."/>
            <person name="Morikawa M."/>
            <person name="Ike M."/>
        </authorList>
    </citation>
    <scope>NUCLEOTIDE SEQUENCE [LARGE SCALE GENOMIC DNA]</scope>
    <source>
        <strain evidence="7">H3</strain>
    </source>
</reference>
<proteinExistence type="predicted"/>
<dbReference type="PROSITE" id="PS50977">
    <property type="entry name" value="HTH_TETR_2"/>
    <property type="match status" value="1"/>
</dbReference>
<dbReference type="Proteomes" id="UP000198290">
    <property type="component" value="Chromosome"/>
</dbReference>
<evidence type="ECO:0000256" key="1">
    <source>
        <dbReference type="ARBA" id="ARBA00023015"/>
    </source>
</evidence>
<dbReference type="Gene3D" id="1.10.10.60">
    <property type="entry name" value="Homeodomain-like"/>
    <property type="match status" value="1"/>
</dbReference>
<dbReference type="KEGG" id="amah:DLM_4522"/>
<dbReference type="SUPFAM" id="SSF46689">
    <property type="entry name" value="Homeodomain-like"/>
    <property type="match status" value="1"/>
</dbReference>
<dbReference type="InterPro" id="IPR009057">
    <property type="entry name" value="Homeodomain-like_sf"/>
</dbReference>
<sequence>MTENSPITRWRRKKEARPAEILDAALGQFVEKGYRATKMEDIARAAGVTKGTPYLYFQNKEEIFKAIARGTIVANLQQLAQVANDFPGSTSALLHHMVEHWWQEVGSGPSAGLCKLMIAEAANFPELAQFYFEEVITPSNQMLSMVLERGIASGEFRQVPLAHTVDALLAPLLSTMIFSHSFGQLPGCCIGSTKDPLGFLKDALDLVLHGLKKN</sequence>
<keyword evidence="1" id="KW-0805">Transcription regulation</keyword>
<dbReference type="PRINTS" id="PR00455">
    <property type="entry name" value="HTHTETR"/>
</dbReference>
<organism evidence="6 7">
    <name type="scientific">Aquitalea magnusonii</name>
    <dbReference type="NCBI Taxonomy" id="332411"/>
    <lineage>
        <taxon>Bacteria</taxon>
        <taxon>Pseudomonadati</taxon>
        <taxon>Pseudomonadota</taxon>
        <taxon>Betaproteobacteria</taxon>
        <taxon>Neisseriales</taxon>
        <taxon>Chromobacteriaceae</taxon>
        <taxon>Aquitalea</taxon>
    </lineage>
</organism>
<protein>
    <submittedName>
        <fullName evidence="6">Transcriptional regulator, TetR family</fullName>
    </submittedName>
</protein>
<dbReference type="RefSeq" id="WP_089084402.1">
    <property type="nucleotide sequence ID" value="NZ_AP018823.1"/>
</dbReference>
<keyword evidence="3" id="KW-0804">Transcription</keyword>
<evidence type="ECO:0000256" key="4">
    <source>
        <dbReference type="PROSITE-ProRule" id="PRU00335"/>
    </source>
</evidence>
<dbReference type="EMBL" id="AP018823">
    <property type="protein sequence ID" value="BBF88070.1"/>
    <property type="molecule type" value="Genomic_DNA"/>
</dbReference>
<keyword evidence="7" id="KW-1185">Reference proteome</keyword>
<gene>
    <name evidence="6" type="ORF">DLM_4522</name>
</gene>
<name>A0A3G9GJQ1_9NEIS</name>
<dbReference type="STRING" id="332411.VI06_10620"/>
<dbReference type="AlphaFoldDB" id="A0A3G9GJQ1"/>
<dbReference type="InterPro" id="IPR011075">
    <property type="entry name" value="TetR_C"/>
</dbReference>
<accession>A0A3G9GJQ1</accession>
<dbReference type="InterPro" id="IPR050109">
    <property type="entry name" value="HTH-type_TetR-like_transc_reg"/>
</dbReference>
<dbReference type="SUPFAM" id="SSF48498">
    <property type="entry name" value="Tetracyclin repressor-like, C-terminal domain"/>
    <property type="match status" value="1"/>
</dbReference>
<dbReference type="OrthoDB" id="9809994at2"/>
<evidence type="ECO:0000313" key="6">
    <source>
        <dbReference type="EMBL" id="BBF88070.1"/>
    </source>
</evidence>
<evidence type="ECO:0000259" key="5">
    <source>
        <dbReference type="PROSITE" id="PS50977"/>
    </source>
</evidence>
<dbReference type="Pfam" id="PF16859">
    <property type="entry name" value="TetR_C_11"/>
    <property type="match status" value="1"/>
</dbReference>
<dbReference type="PANTHER" id="PTHR30055:SF234">
    <property type="entry name" value="HTH-TYPE TRANSCRIPTIONAL REGULATOR BETI"/>
    <property type="match status" value="1"/>
</dbReference>